<protein>
    <recommendedName>
        <fullName evidence="1">Enoyl reductase (ER) domain-containing protein</fullName>
    </recommendedName>
</protein>
<dbReference type="Proteomes" id="UP000308730">
    <property type="component" value="Unassembled WGS sequence"/>
</dbReference>
<evidence type="ECO:0000313" key="2">
    <source>
        <dbReference type="EMBL" id="THH29845.1"/>
    </source>
</evidence>
<dbReference type="GO" id="GO:0016491">
    <property type="term" value="F:oxidoreductase activity"/>
    <property type="evidence" value="ECO:0007669"/>
    <property type="project" value="InterPro"/>
</dbReference>
<dbReference type="SUPFAM" id="SSF50129">
    <property type="entry name" value="GroES-like"/>
    <property type="match status" value="1"/>
</dbReference>
<name>A0A4S4MV79_9APHY</name>
<dbReference type="OrthoDB" id="1706066at2759"/>
<evidence type="ECO:0000313" key="3">
    <source>
        <dbReference type="Proteomes" id="UP000308730"/>
    </source>
</evidence>
<dbReference type="SMART" id="SM00829">
    <property type="entry name" value="PKS_ER"/>
    <property type="match status" value="1"/>
</dbReference>
<gene>
    <name evidence="2" type="ORF">EUX98_g4356</name>
</gene>
<dbReference type="Pfam" id="PF00107">
    <property type="entry name" value="ADH_zinc_N"/>
    <property type="match status" value="1"/>
</dbReference>
<dbReference type="InterPro" id="IPR011032">
    <property type="entry name" value="GroES-like_sf"/>
</dbReference>
<dbReference type="SUPFAM" id="SSF51735">
    <property type="entry name" value="NAD(P)-binding Rossmann-fold domains"/>
    <property type="match status" value="1"/>
</dbReference>
<evidence type="ECO:0000259" key="1">
    <source>
        <dbReference type="SMART" id="SM00829"/>
    </source>
</evidence>
<comment type="caution">
    <text evidence="2">The sequence shown here is derived from an EMBL/GenBank/DDBJ whole genome shotgun (WGS) entry which is preliminary data.</text>
</comment>
<dbReference type="EMBL" id="SGPM01000105">
    <property type="protein sequence ID" value="THH29845.1"/>
    <property type="molecule type" value="Genomic_DNA"/>
</dbReference>
<sequence>MPPRLPQTTCVLVVRKAAAPAAGATAPYTNDAALVEQPTPRVDQLTKGQLLVKITAAAYNHRDLWIRKGQYPGVKHGSAFGADGAGVVLASGIEKDPLLNKRVFLVPMRGWESNAEAPESKFTIIGGGGDMAPLGTFAQYVVVDRDQVIASPAHLDDEHVAAWPLAGVTAWRAAVVNADVQAGQNVLITGVGGGVALIAVQLCLARGANVYVSSGHSEKIQKAMALGAKGGVSYKEKGWPAKLAAMLKTNAKGSEDALLSAVIDSGGGDILGQVSKILKSGGKVVVYGMTASPKVTLTMREVLKNQRLIGSTMGSHKDLIDATQFLSAHRITPVVSHVLDGLESAEEGFRLIEQGDHFGKIVIRVRHGEEGPSRVGAKL</sequence>
<dbReference type="InterPro" id="IPR036291">
    <property type="entry name" value="NAD(P)-bd_dom_sf"/>
</dbReference>
<feature type="domain" description="Enoyl reductase (ER)" evidence="1">
    <location>
        <begin position="29"/>
        <end position="363"/>
    </location>
</feature>
<dbReference type="InterPro" id="IPR020843">
    <property type="entry name" value="ER"/>
</dbReference>
<dbReference type="InterPro" id="IPR052711">
    <property type="entry name" value="Zinc_ADH-like"/>
</dbReference>
<dbReference type="InterPro" id="IPR013149">
    <property type="entry name" value="ADH-like_C"/>
</dbReference>
<dbReference type="Pfam" id="PF08240">
    <property type="entry name" value="ADH_N"/>
    <property type="match status" value="1"/>
</dbReference>
<reference evidence="2 3" key="1">
    <citation type="submission" date="2019-02" db="EMBL/GenBank/DDBJ databases">
        <title>Genome sequencing of the rare red list fungi Antrodiella citrinella (Flaviporus citrinellus).</title>
        <authorList>
            <person name="Buettner E."/>
            <person name="Kellner H."/>
        </authorList>
    </citation>
    <scope>NUCLEOTIDE SEQUENCE [LARGE SCALE GENOMIC DNA]</scope>
    <source>
        <strain evidence="2 3">DSM 108506</strain>
    </source>
</reference>
<dbReference type="Gene3D" id="3.40.50.720">
    <property type="entry name" value="NAD(P)-binding Rossmann-like Domain"/>
    <property type="match status" value="1"/>
</dbReference>
<dbReference type="PANTHER" id="PTHR45033">
    <property type="match status" value="1"/>
</dbReference>
<dbReference type="AlphaFoldDB" id="A0A4S4MV79"/>
<dbReference type="InterPro" id="IPR013154">
    <property type="entry name" value="ADH-like_N"/>
</dbReference>
<dbReference type="Gene3D" id="3.90.180.10">
    <property type="entry name" value="Medium-chain alcohol dehydrogenases, catalytic domain"/>
    <property type="match status" value="1"/>
</dbReference>
<proteinExistence type="predicted"/>
<accession>A0A4S4MV79</accession>
<keyword evidence="3" id="KW-1185">Reference proteome</keyword>
<dbReference type="PANTHER" id="PTHR45033:SF3">
    <property type="entry name" value="DEHYDROGENASE, PUTATIVE (AFU_ORTHOLOGUE AFUA_2G13270)-RELATED"/>
    <property type="match status" value="1"/>
</dbReference>
<organism evidence="2 3">
    <name type="scientific">Antrodiella citrinella</name>
    <dbReference type="NCBI Taxonomy" id="2447956"/>
    <lineage>
        <taxon>Eukaryota</taxon>
        <taxon>Fungi</taxon>
        <taxon>Dikarya</taxon>
        <taxon>Basidiomycota</taxon>
        <taxon>Agaricomycotina</taxon>
        <taxon>Agaricomycetes</taxon>
        <taxon>Polyporales</taxon>
        <taxon>Steccherinaceae</taxon>
        <taxon>Antrodiella</taxon>
    </lineage>
</organism>